<dbReference type="EMBL" id="LR796748">
    <property type="protein sequence ID" value="CAB4163411.1"/>
    <property type="molecule type" value="Genomic_DNA"/>
</dbReference>
<protein>
    <submittedName>
        <fullName evidence="1">Calcineurin-like phosphoesterase domain, ApaH type</fullName>
    </submittedName>
</protein>
<accession>A0A6J5P258</accession>
<dbReference type="Gene3D" id="3.60.21.10">
    <property type="match status" value="1"/>
</dbReference>
<proteinExistence type="predicted"/>
<sequence length="230" mass="25879">MADQAVLKEVLRFRDRWKPDTVLHLGDAIDMTCLRTGALTNDNADSAVDPEADLNDGLAFISALRPQHYLLGNHEARLVTLMSHPKAIISALATRVYHQIHDRAKSLKCKVYDYKLKTGFVGLGDALFQHGYLHSENALRDSAERMCHGKYTKLVMGHIHRVQIAEGRRIKGVTGYSVGWLGDPEMAGYAENRIATTTWSRGWAWGEYTDNETIVWLTKELKDGSFKLPL</sequence>
<dbReference type="SUPFAM" id="SSF56300">
    <property type="entry name" value="Metallo-dependent phosphatases"/>
    <property type="match status" value="1"/>
</dbReference>
<evidence type="ECO:0000313" key="1">
    <source>
        <dbReference type="EMBL" id="CAB4163411.1"/>
    </source>
</evidence>
<gene>
    <name evidence="1" type="ORF">UFOVP811_26</name>
</gene>
<organism evidence="1">
    <name type="scientific">uncultured Caudovirales phage</name>
    <dbReference type="NCBI Taxonomy" id="2100421"/>
    <lineage>
        <taxon>Viruses</taxon>
        <taxon>Duplodnaviria</taxon>
        <taxon>Heunggongvirae</taxon>
        <taxon>Uroviricota</taxon>
        <taxon>Caudoviricetes</taxon>
        <taxon>Peduoviridae</taxon>
        <taxon>Maltschvirus</taxon>
        <taxon>Maltschvirus maltsch</taxon>
    </lineage>
</organism>
<dbReference type="InterPro" id="IPR029052">
    <property type="entry name" value="Metallo-depent_PP-like"/>
</dbReference>
<name>A0A6J5P258_9CAUD</name>
<reference evidence="1" key="1">
    <citation type="submission" date="2020-04" db="EMBL/GenBank/DDBJ databases">
        <authorList>
            <person name="Chiriac C."/>
            <person name="Salcher M."/>
            <person name="Ghai R."/>
            <person name="Kavagutti S V."/>
        </authorList>
    </citation>
    <scope>NUCLEOTIDE SEQUENCE</scope>
</reference>